<feature type="region of interest" description="Disordered" evidence="1">
    <location>
        <begin position="256"/>
        <end position="290"/>
    </location>
</feature>
<evidence type="ECO:0000256" key="1">
    <source>
        <dbReference type="SAM" id="MobiDB-lite"/>
    </source>
</evidence>
<feature type="compositionally biased region" description="Basic and acidic residues" evidence="1">
    <location>
        <begin position="256"/>
        <end position="277"/>
    </location>
</feature>
<name>A0A372G883_9ACTN</name>
<dbReference type="EMBL" id="QVNQ01000013">
    <property type="protein sequence ID" value="RFS81571.1"/>
    <property type="molecule type" value="Genomic_DNA"/>
</dbReference>
<feature type="domain" description="pPIWI-RE RNaseH" evidence="2">
    <location>
        <begin position="1"/>
        <end position="264"/>
    </location>
</feature>
<dbReference type="InterPro" id="IPR024996">
    <property type="entry name" value="RNaseH_pPIWI_RE"/>
</dbReference>
<dbReference type="Proteomes" id="UP000262882">
    <property type="component" value="Unassembled WGS sequence"/>
</dbReference>
<proteinExistence type="predicted"/>
<dbReference type="AlphaFoldDB" id="A0A372G883"/>
<organism evidence="3 4">
    <name type="scientific">Actinomadura spongiicola</name>
    <dbReference type="NCBI Taxonomy" id="2303421"/>
    <lineage>
        <taxon>Bacteria</taxon>
        <taxon>Bacillati</taxon>
        <taxon>Actinomycetota</taxon>
        <taxon>Actinomycetes</taxon>
        <taxon>Streptosporangiales</taxon>
        <taxon>Thermomonosporaceae</taxon>
        <taxon>Actinomadura</taxon>
    </lineage>
</organism>
<evidence type="ECO:0000313" key="4">
    <source>
        <dbReference type="Proteomes" id="UP000262882"/>
    </source>
</evidence>
<accession>A0A372G883</accession>
<evidence type="ECO:0000313" key="3">
    <source>
        <dbReference type="EMBL" id="RFS81571.1"/>
    </source>
</evidence>
<protein>
    <submittedName>
        <fullName evidence="3">DUF3893 domain-containing protein</fullName>
    </submittedName>
</protein>
<dbReference type="Pfam" id="PF13032">
    <property type="entry name" value="RNaseH_pPIWI_RE"/>
    <property type="match status" value="1"/>
</dbReference>
<keyword evidence="4" id="KW-1185">Reference proteome</keyword>
<sequence length="290" mass="32863">MLGWSSTRPTWQPYRLAQPAFHASAYPENTGDKKNYRQRWDEAAETVERALADLAEDLDGIPYVVTVDEQASRRMWDGLQNVHQGGSPQDGKSRYWLPGITLNGDERPQAVIRINIDDEEIPQPVSTSRVFKAKDRDPSEQETATTLYQVTTDIGSPVWIFCNVPRAYDGGNARRLGAKYTRWDAKRSVFSEKKEERRKGEMPENWYSMTASEIYPLACAEGVSAEALAIVTAKLCHQAQFWDGRSRFPVPLHAAKQMDLDHPQYRRTVTPEEKPTEEPGADNPHSSPVE</sequence>
<evidence type="ECO:0000259" key="2">
    <source>
        <dbReference type="Pfam" id="PF13032"/>
    </source>
</evidence>
<gene>
    <name evidence="3" type="ORF">D0T12_31200</name>
</gene>
<comment type="caution">
    <text evidence="3">The sequence shown here is derived from an EMBL/GenBank/DDBJ whole genome shotgun (WGS) entry which is preliminary data.</text>
</comment>
<reference evidence="3 4" key="1">
    <citation type="submission" date="2018-08" db="EMBL/GenBank/DDBJ databases">
        <title>Actinomadura spongicola sp. nov., isolated from marine sponge Leucetta chagosensis.</title>
        <authorList>
            <person name="Li L."/>
            <person name="Lin H.W."/>
        </authorList>
    </citation>
    <scope>NUCLEOTIDE SEQUENCE [LARGE SCALE GENOMIC DNA]</scope>
    <source>
        <strain evidence="3 4">LHW52907</strain>
    </source>
</reference>